<keyword evidence="2" id="KW-1185">Reference proteome</keyword>
<gene>
    <name evidence="1" type="ORF">KFK09_021267</name>
</gene>
<name>A0A8T3AN93_DENNO</name>
<dbReference type="AlphaFoldDB" id="A0A8T3AN93"/>
<protein>
    <submittedName>
        <fullName evidence="1">Uncharacterized protein</fullName>
    </submittedName>
</protein>
<sequence length="118" mass="13304">MCFRCDEMYTLGHMCKDRTPQILTVCYDEKAEDGGGSEALVEEELHLDMVNVSLNSMVGFTPNHTMKVKGEIAEREMMVLIDNEATQFYLQPGRRSIGGEIGGNEDVLSLLKLEFLRL</sequence>
<accession>A0A8T3AN93</accession>
<proteinExistence type="predicted"/>
<dbReference type="EMBL" id="JAGYWB010000015">
    <property type="protein sequence ID" value="KAI0498026.1"/>
    <property type="molecule type" value="Genomic_DNA"/>
</dbReference>
<reference evidence="1" key="1">
    <citation type="journal article" date="2022" name="Front. Genet.">
        <title>Chromosome-Scale Assembly of the Dendrobium nobile Genome Provides Insights Into the Molecular Mechanism of the Biosynthesis of the Medicinal Active Ingredient of Dendrobium.</title>
        <authorList>
            <person name="Xu Q."/>
            <person name="Niu S.-C."/>
            <person name="Li K.-L."/>
            <person name="Zheng P.-J."/>
            <person name="Zhang X.-J."/>
            <person name="Jia Y."/>
            <person name="Liu Y."/>
            <person name="Niu Y.-X."/>
            <person name="Yu L.-H."/>
            <person name="Chen D.-F."/>
            <person name="Zhang G.-Q."/>
        </authorList>
    </citation>
    <scope>NUCLEOTIDE SEQUENCE</scope>
    <source>
        <tissue evidence="1">Leaf</tissue>
    </source>
</reference>
<organism evidence="1 2">
    <name type="scientific">Dendrobium nobile</name>
    <name type="common">Orchid</name>
    <dbReference type="NCBI Taxonomy" id="94219"/>
    <lineage>
        <taxon>Eukaryota</taxon>
        <taxon>Viridiplantae</taxon>
        <taxon>Streptophyta</taxon>
        <taxon>Embryophyta</taxon>
        <taxon>Tracheophyta</taxon>
        <taxon>Spermatophyta</taxon>
        <taxon>Magnoliopsida</taxon>
        <taxon>Liliopsida</taxon>
        <taxon>Asparagales</taxon>
        <taxon>Orchidaceae</taxon>
        <taxon>Epidendroideae</taxon>
        <taxon>Malaxideae</taxon>
        <taxon>Dendrobiinae</taxon>
        <taxon>Dendrobium</taxon>
    </lineage>
</organism>
<evidence type="ECO:0000313" key="2">
    <source>
        <dbReference type="Proteomes" id="UP000829196"/>
    </source>
</evidence>
<evidence type="ECO:0000313" key="1">
    <source>
        <dbReference type="EMBL" id="KAI0498026.1"/>
    </source>
</evidence>
<dbReference type="Proteomes" id="UP000829196">
    <property type="component" value="Unassembled WGS sequence"/>
</dbReference>
<comment type="caution">
    <text evidence="1">The sequence shown here is derived from an EMBL/GenBank/DDBJ whole genome shotgun (WGS) entry which is preliminary data.</text>
</comment>
<dbReference type="OrthoDB" id="1436686at2759"/>